<accession>A0ABU7FUZ3</accession>
<dbReference type="Pfam" id="PF18968">
    <property type="entry name" value="DUF5707"/>
    <property type="match status" value="1"/>
</dbReference>
<evidence type="ECO:0000256" key="1">
    <source>
        <dbReference type="SAM" id="SignalP"/>
    </source>
</evidence>
<dbReference type="Proteomes" id="UP001333996">
    <property type="component" value="Unassembled WGS sequence"/>
</dbReference>
<reference evidence="2" key="1">
    <citation type="submission" date="2024-01" db="EMBL/GenBank/DDBJ databases">
        <title>First draft genome sequence data of TA4-1, the type strain of Gram-positive actinobacterium Streptomyces chiangmaiensis.</title>
        <authorList>
            <person name="Yasawong M."/>
            <person name="Nantapong N."/>
        </authorList>
    </citation>
    <scope>NUCLEOTIDE SEQUENCE</scope>
    <source>
        <strain evidence="2">TA4-1</strain>
    </source>
</reference>
<feature type="chain" id="PRO_5045177147" evidence="1">
    <location>
        <begin position="27"/>
        <end position="285"/>
    </location>
</feature>
<dbReference type="EMBL" id="JAYWVC010000259">
    <property type="protein sequence ID" value="MED7827692.1"/>
    <property type="molecule type" value="Genomic_DNA"/>
</dbReference>
<gene>
    <name evidence="2" type="ORF">VXC91_38835</name>
</gene>
<organism evidence="2 3">
    <name type="scientific">Streptomyces chiangmaiensis</name>
    <dbReference type="NCBI Taxonomy" id="766497"/>
    <lineage>
        <taxon>Bacteria</taxon>
        <taxon>Bacillati</taxon>
        <taxon>Actinomycetota</taxon>
        <taxon>Actinomycetes</taxon>
        <taxon>Kitasatosporales</taxon>
        <taxon>Streptomycetaceae</taxon>
        <taxon>Streptomyces</taxon>
    </lineage>
</organism>
<evidence type="ECO:0000313" key="2">
    <source>
        <dbReference type="EMBL" id="MED7827692.1"/>
    </source>
</evidence>
<feature type="signal peptide" evidence="1">
    <location>
        <begin position="1"/>
        <end position="26"/>
    </location>
</feature>
<sequence length="285" mass="30417">MRICSTVAAVTGALALAALAVPAAQADQVTNNLDRPSVIKRFSATADSSTLSATAVPTITNVTVNGGKDIVLGTTYAKTITVSLTASHESGIQDAIIFLWHGTDAAHSDGSLPPNKYGATWATCTASSATTSTCKLTITIDPQRDLYKNSLAGTWHVGAFALAGDSSHYYNEYYGTHRVQRYSKLTVNASPEPVVKGKSITVTGKLTRANWETHDYRGYTNQPVKLQFRKAGTTTYSTIKTVYTDSYGNLKTTVTASADGYWRWNFAGSSTTPSVTATGDYVDVQ</sequence>
<name>A0ABU7FUZ3_9ACTN</name>
<dbReference type="InterPro" id="IPR043761">
    <property type="entry name" value="DUF5707"/>
</dbReference>
<protein>
    <submittedName>
        <fullName evidence="2">DUF5707 domain-containing protein</fullName>
    </submittedName>
</protein>
<comment type="caution">
    <text evidence="2">The sequence shown here is derived from an EMBL/GenBank/DDBJ whole genome shotgun (WGS) entry which is preliminary data.</text>
</comment>
<keyword evidence="1" id="KW-0732">Signal</keyword>
<keyword evidence="3" id="KW-1185">Reference proteome</keyword>
<dbReference type="RefSeq" id="WP_329512065.1">
    <property type="nucleotide sequence ID" value="NZ_BAAAYZ010000033.1"/>
</dbReference>
<evidence type="ECO:0000313" key="3">
    <source>
        <dbReference type="Proteomes" id="UP001333996"/>
    </source>
</evidence>
<proteinExistence type="predicted"/>